<sequence length="245" mass="27948">MEPSNLEEKANMELGLDLELDAALAEPITDTHLVADEEIDRFEAAARPTALFLQGVDDMSTKDITAYCNHVALEKVEWINDSSCNLAFNTEEQAKEALANLLMDTSVSVDHRTLVPAKAFIDEEEKSHELFIRVSTDEDVKERGARQRSRYYLIHGVEEDKSISSERQEARKEHMERMRKSGGDGRSVFSRLGSKVERRRSMSPSRQETRTTERDRETSTEREVSTTEREIPDSLKSRLGKINQD</sequence>
<dbReference type="InterPro" id="IPR019416">
    <property type="entry name" value="NCBP3"/>
</dbReference>
<evidence type="ECO:0000313" key="2">
    <source>
        <dbReference type="EMBL" id="GAA5796968.1"/>
    </source>
</evidence>
<dbReference type="EMBL" id="BAABUJ010000007">
    <property type="protein sequence ID" value="GAA5796968.1"/>
    <property type="molecule type" value="Genomic_DNA"/>
</dbReference>
<protein>
    <recommendedName>
        <fullName evidence="4">RRM domain-containing protein</fullName>
    </recommendedName>
</protein>
<organism evidence="2 3">
    <name type="scientific">Helicostylum pulchrum</name>
    <dbReference type="NCBI Taxonomy" id="562976"/>
    <lineage>
        <taxon>Eukaryota</taxon>
        <taxon>Fungi</taxon>
        <taxon>Fungi incertae sedis</taxon>
        <taxon>Mucoromycota</taxon>
        <taxon>Mucoromycotina</taxon>
        <taxon>Mucoromycetes</taxon>
        <taxon>Mucorales</taxon>
        <taxon>Mucorineae</taxon>
        <taxon>Mucoraceae</taxon>
        <taxon>Helicostylum</taxon>
    </lineage>
</organism>
<comment type="caution">
    <text evidence="2">The sequence shown here is derived from an EMBL/GenBank/DDBJ whole genome shotgun (WGS) entry which is preliminary data.</text>
</comment>
<reference evidence="2 3" key="1">
    <citation type="submission" date="2024-04" db="EMBL/GenBank/DDBJ databases">
        <title>genome sequences of Mucor flavus KT1a and Helicostylum pulchrum KT1b strains isolation_sourced from the surface of a dry-aged beef.</title>
        <authorList>
            <person name="Toyotome T."/>
            <person name="Hosono M."/>
            <person name="Torimaru M."/>
            <person name="Fukuda K."/>
            <person name="Mikami N."/>
        </authorList>
    </citation>
    <scope>NUCLEOTIDE SEQUENCE [LARGE SCALE GENOMIC DNA]</scope>
    <source>
        <strain evidence="2 3">KT1b</strain>
    </source>
</reference>
<name>A0ABP9XRC7_9FUNG</name>
<accession>A0ABP9XRC7</accession>
<keyword evidence="3" id="KW-1185">Reference proteome</keyword>
<proteinExistence type="predicted"/>
<evidence type="ECO:0008006" key="4">
    <source>
        <dbReference type="Google" id="ProtNLM"/>
    </source>
</evidence>
<evidence type="ECO:0000256" key="1">
    <source>
        <dbReference type="SAM" id="MobiDB-lite"/>
    </source>
</evidence>
<dbReference type="PANTHER" id="PTHR16291">
    <property type="entry name" value="NUCLEAR CAP-BINDING PROTEIN SUBUNIT 3"/>
    <property type="match status" value="1"/>
</dbReference>
<feature type="compositionally biased region" description="Basic and acidic residues" evidence="1">
    <location>
        <begin position="207"/>
        <end position="236"/>
    </location>
</feature>
<dbReference type="Pfam" id="PF10309">
    <property type="entry name" value="NCBP3"/>
    <property type="match status" value="1"/>
</dbReference>
<feature type="compositionally biased region" description="Basic and acidic residues" evidence="1">
    <location>
        <begin position="162"/>
        <end position="183"/>
    </location>
</feature>
<feature type="region of interest" description="Disordered" evidence="1">
    <location>
        <begin position="162"/>
        <end position="245"/>
    </location>
</feature>
<evidence type="ECO:0000313" key="3">
    <source>
        <dbReference type="Proteomes" id="UP001476247"/>
    </source>
</evidence>
<dbReference type="Proteomes" id="UP001476247">
    <property type="component" value="Unassembled WGS sequence"/>
</dbReference>
<dbReference type="PANTHER" id="PTHR16291:SF0">
    <property type="entry name" value="NUCLEAR CAP-BINDING PROTEIN SUBUNIT 3"/>
    <property type="match status" value="1"/>
</dbReference>
<gene>
    <name evidence="2" type="ORF">HPULCUR_002346</name>
</gene>